<sequence>MKNILPFFAACALLAGVACSTYTSTTDPNDKGSGTALTEEATTAAPAAEEAHSAAPAAMPTSTDSAAAPKAEAAAPTQEAAH</sequence>
<evidence type="ECO:0008006" key="5">
    <source>
        <dbReference type="Google" id="ProtNLM"/>
    </source>
</evidence>
<dbReference type="AlphaFoldDB" id="A0A3M9MYC3"/>
<dbReference type="OrthoDB" id="894369at2"/>
<evidence type="ECO:0000256" key="2">
    <source>
        <dbReference type="SAM" id="SignalP"/>
    </source>
</evidence>
<gene>
    <name evidence="3" type="ORF">EFA69_11800</name>
</gene>
<evidence type="ECO:0000313" key="3">
    <source>
        <dbReference type="EMBL" id="RNI30175.1"/>
    </source>
</evidence>
<comment type="caution">
    <text evidence="3">The sequence shown here is derived from an EMBL/GenBank/DDBJ whole genome shotgun (WGS) entry which is preliminary data.</text>
</comment>
<keyword evidence="2" id="KW-0732">Signal</keyword>
<feature type="chain" id="PRO_5018052324" description="Entericidin" evidence="2">
    <location>
        <begin position="21"/>
        <end position="82"/>
    </location>
</feature>
<proteinExistence type="predicted"/>
<reference evidence="3 4" key="1">
    <citation type="submission" date="2018-11" db="EMBL/GenBank/DDBJ databases">
        <title>Rufibacter latericius sp. nov., isolated from water in Baiyang Lake.</title>
        <authorList>
            <person name="Yang Y."/>
        </authorList>
    </citation>
    <scope>NUCLEOTIDE SEQUENCE [LARGE SCALE GENOMIC DNA]</scope>
    <source>
        <strain evidence="3 4">MCC P1</strain>
    </source>
</reference>
<dbReference type="EMBL" id="RJJE01000009">
    <property type="protein sequence ID" value="RNI30175.1"/>
    <property type="molecule type" value="Genomic_DNA"/>
</dbReference>
<accession>A0A3M9MYC3</accession>
<feature type="compositionally biased region" description="Low complexity" evidence="1">
    <location>
        <begin position="33"/>
        <end position="82"/>
    </location>
</feature>
<protein>
    <recommendedName>
        <fullName evidence="5">Entericidin</fullName>
    </recommendedName>
</protein>
<evidence type="ECO:0000313" key="4">
    <source>
        <dbReference type="Proteomes" id="UP000271010"/>
    </source>
</evidence>
<dbReference type="RefSeq" id="WP_123133253.1">
    <property type="nucleotide sequence ID" value="NZ_RJJE01000009.1"/>
</dbReference>
<keyword evidence="4" id="KW-1185">Reference proteome</keyword>
<feature type="signal peptide" evidence="2">
    <location>
        <begin position="1"/>
        <end position="20"/>
    </location>
</feature>
<organism evidence="3 4">
    <name type="scientific">Rufibacter immobilis</name>
    <dbReference type="NCBI Taxonomy" id="1348778"/>
    <lineage>
        <taxon>Bacteria</taxon>
        <taxon>Pseudomonadati</taxon>
        <taxon>Bacteroidota</taxon>
        <taxon>Cytophagia</taxon>
        <taxon>Cytophagales</taxon>
        <taxon>Hymenobacteraceae</taxon>
        <taxon>Rufibacter</taxon>
    </lineage>
</organism>
<dbReference type="PROSITE" id="PS51257">
    <property type="entry name" value="PROKAR_LIPOPROTEIN"/>
    <property type="match status" value="1"/>
</dbReference>
<feature type="region of interest" description="Disordered" evidence="1">
    <location>
        <begin position="23"/>
        <end position="82"/>
    </location>
</feature>
<dbReference type="Proteomes" id="UP000271010">
    <property type="component" value="Unassembled WGS sequence"/>
</dbReference>
<evidence type="ECO:0000256" key="1">
    <source>
        <dbReference type="SAM" id="MobiDB-lite"/>
    </source>
</evidence>
<name>A0A3M9MYC3_9BACT</name>